<proteinExistence type="predicted"/>
<organism evidence="1 2">
    <name type="scientific">Vespula germanica</name>
    <name type="common">German yellow jacket</name>
    <name type="synonym">Paravespula germanica</name>
    <dbReference type="NCBI Taxonomy" id="30212"/>
    <lineage>
        <taxon>Eukaryota</taxon>
        <taxon>Metazoa</taxon>
        <taxon>Ecdysozoa</taxon>
        <taxon>Arthropoda</taxon>
        <taxon>Hexapoda</taxon>
        <taxon>Insecta</taxon>
        <taxon>Pterygota</taxon>
        <taxon>Neoptera</taxon>
        <taxon>Endopterygota</taxon>
        <taxon>Hymenoptera</taxon>
        <taxon>Apocrita</taxon>
        <taxon>Aculeata</taxon>
        <taxon>Vespoidea</taxon>
        <taxon>Vespidae</taxon>
        <taxon>Vespinae</taxon>
        <taxon>Vespula</taxon>
    </lineage>
</organism>
<comment type="caution">
    <text evidence="1">The sequence shown here is derived from an EMBL/GenBank/DDBJ whole genome shotgun (WGS) entry which is preliminary data.</text>
</comment>
<keyword evidence="2" id="KW-1185">Reference proteome</keyword>
<protein>
    <submittedName>
        <fullName evidence="1">Uncharacterized protein</fullName>
    </submittedName>
</protein>
<reference evidence="1" key="1">
    <citation type="journal article" date="2020" name="G3 (Bethesda)">
        <title>High-Quality Assemblies for Three Invasive Social Wasps from the &lt;i&gt;Vespula&lt;/i&gt; Genus.</title>
        <authorList>
            <person name="Harrop T.W.R."/>
            <person name="Guhlin J."/>
            <person name="McLaughlin G.M."/>
            <person name="Permina E."/>
            <person name="Stockwell P."/>
            <person name="Gilligan J."/>
            <person name="Le Lec M.F."/>
            <person name="Gruber M.A.M."/>
            <person name="Quinn O."/>
            <person name="Lovegrove M."/>
            <person name="Duncan E.J."/>
            <person name="Remnant E.J."/>
            <person name="Van Eeckhoven J."/>
            <person name="Graham B."/>
            <person name="Knapp R.A."/>
            <person name="Langford K.W."/>
            <person name="Kronenberg Z."/>
            <person name="Press M.O."/>
            <person name="Eacker S.M."/>
            <person name="Wilson-Rankin E.E."/>
            <person name="Purcell J."/>
            <person name="Lester P.J."/>
            <person name="Dearden P.K."/>
        </authorList>
    </citation>
    <scope>NUCLEOTIDE SEQUENCE</scope>
    <source>
        <strain evidence="1">Linc-1</strain>
    </source>
</reference>
<dbReference type="EMBL" id="JACSDZ010000001">
    <property type="protein sequence ID" value="KAF7418539.1"/>
    <property type="molecule type" value="Genomic_DNA"/>
</dbReference>
<evidence type="ECO:0000313" key="2">
    <source>
        <dbReference type="Proteomes" id="UP000617340"/>
    </source>
</evidence>
<accession>A0A834NVM7</accession>
<dbReference type="AlphaFoldDB" id="A0A834NVM7"/>
<gene>
    <name evidence="1" type="ORF">HZH68_001192</name>
</gene>
<sequence length="271" mass="30632">MFLLIPILIDSLARTCHKNTIKSAKSGPERMLSHRCTQATPPMGLILGIPWGIERLKYSPEEDTGSDDPRRSYCYVTPTVMNPPYTSVSYSESWPPTEYISKPATGSCKRCTVRITLCALRKENSGGPGTTPSYQPTMFDQASDVRRHDFYGGEEGMFVLSNAFKISYLMCQQARRRTPSVVKTNVKAYTMTTYKVITNFLTHVEQFTKAYRSKQLFATKVKTLGLKVNEEAAFERMASRSCFRKNERALVIFLGISPDKSRNTLPDYDVP</sequence>
<name>A0A834NVM7_VESGE</name>
<dbReference type="Proteomes" id="UP000617340">
    <property type="component" value="Unassembled WGS sequence"/>
</dbReference>
<evidence type="ECO:0000313" key="1">
    <source>
        <dbReference type="EMBL" id="KAF7418539.1"/>
    </source>
</evidence>